<keyword evidence="1" id="KW-1133">Transmembrane helix</keyword>
<reference evidence="2" key="1">
    <citation type="journal article" date="2020" name="Stud. Mycol.">
        <title>101 Dothideomycetes genomes: a test case for predicting lifestyles and emergence of pathogens.</title>
        <authorList>
            <person name="Haridas S."/>
            <person name="Albert R."/>
            <person name="Binder M."/>
            <person name="Bloem J."/>
            <person name="Labutti K."/>
            <person name="Salamov A."/>
            <person name="Andreopoulos B."/>
            <person name="Baker S."/>
            <person name="Barry K."/>
            <person name="Bills G."/>
            <person name="Bluhm B."/>
            <person name="Cannon C."/>
            <person name="Castanera R."/>
            <person name="Culley D."/>
            <person name="Daum C."/>
            <person name="Ezra D."/>
            <person name="Gonzalez J."/>
            <person name="Henrissat B."/>
            <person name="Kuo A."/>
            <person name="Liang C."/>
            <person name="Lipzen A."/>
            <person name="Lutzoni F."/>
            <person name="Magnuson J."/>
            <person name="Mondo S."/>
            <person name="Nolan M."/>
            <person name="Ohm R."/>
            <person name="Pangilinan J."/>
            <person name="Park H.-J."/>
            <person name="Ramirez L."/>
            <person name="Alfaro M."/>
            <person name="Sun H."/>
            <person name="Tritt A."/>
            <person name="Yoshinaga Y."/>
            <person name="Zwiers L.-H."/>
            <person name="Turgeon B."/>
            <person name="Goodwin S."/>
            <person name="Spatafora J."/>
            <person name="Crous P."/>
            <person name="Grigoriev I."/>
        </authorList>
    </citation>
    <scope>NUCLEOTIDE SEQUENCE</scope>
    <source>
        <strain evidence="2">CBS 260.36</strain>
    </source>
</reference>
<accession>A0A9P4MMM2</accession>
<evidence type="ECO:0000313" key="2">
    <source>
        <dbReference type="EMBL" id="KAF2152876.1"/>
    </source>
</evidence>
<keyword evidence="1" id="KW-0812">Transmembrane</keyword>
<keyword evidence="3" id="KW-1185">Reference proteome</keyword>
<evidence type="ECO:0000313" key="3">
    <source>
        <dbReference type="Proteomes" id="UP000799439"/>
    </source>
</evidence>
<name>A0A9P4MMM2_9PEZI</name>
<dbReference type="Proteomes" id="UP000799439">
    <property type="component" value="Unassembled WGS sequence"/>
</dbReference>
<feature type="transmembrane region" description="Helical" evidence="1">
    <location>
        <begin position="6"/>
        <end position="39"/>
    </location>
</feature>
<organism evidence="2 3">
    <name type="scientific">Myriangium duriaei CBS 260.36</name>
    <dbReference type="NCBI Taxonomy" id="1168546"/>
    <lineage>
        <taxon>Eukaryota</taxon>
        <taxon>Fungi</taxon>
        <taxon>Dikarya</taxon>
        <taxon>Ascomycota</taxon>
        <taxon>Pezizomycotina</taxon>
        <taxon>Dothideomycetes</taxon>
        <taxon>Dothideomycetidae</taxon>
        <taxon>Myriangiales</taxon>
        <taxon>Myriangiaceae</taxon>
        <taxon>Myriangium</taxon>
    </lineage>
</organism>
<gene>
    <name evidence="2" type="ORF">K461DRAFT_130579</name>
</gene>
<protein>
    <submittedName>
        <fullName evidence="2">Uncharacterized protein</fullName>
    </submittedName>
</protein>
<evidence type="ECO:0000256" key="1">
    <source>
        <dbReference type="SAM" id="Phobius"/>
    </source>
</evidence>
<dbReference type="AlphaFoldDB" id="A0A9P4MMM2"/>
<sequence length="55" mass="6080">MHRAYFMIVVANSAGLLVLANSQSLLILTPILISVLLIFKMPFLDRPASFVVTHP</sequence>
<dbReference type="EMBL" id="ML996085">
    <property type="protein sequence ID" value="KAF2152876.1"/>
    <property type="molecule type" value="Genomic_DNA"/>
</dbReference>
<keyword evidence="1" id="KW-0472">Membrane</keyword>
<proteinExistence type="predicted"/>
<comment type="caution">
    <text evidence="2">The sequence shown here is derived from an EMBL/GenBank/DDBJ whole genome shotgun (WGS) entry which is preliminary data.</text>
</comment>